<reference evidence="3" key="2">
    <citation type="submission" date="2021-01" db="UniProtKB">
        <authorList>
            <consortium name="EnsemblMetazoa"/>
        </authorList>
    </citation>
    <scope>IDENTIFICATION</scope>
</reference>
<dbReference type="EnsemblMetazoa" id="XM_030994695">
    <property type="protein sequence ID" value="XP_030850555"/>
    <property type="gene ID" value="LOC587795"/>
</dbReference>
<protein>
    <submittedName>
        <fullName evidence="3">Uncharacterized protein</fullName>
    </submittedName>
</protein>
<dbReference type="Pfam" id="PF00106">
    <property type="entry name" value="adh_short"/>
    <property type="match status" value="1"/>
</dbReference>
<evidence type="ECO:0000313" key="4">
    <source>
        <dbReference type="Proteomes" id="UP000007110"/>
    </source>
</evidence>
<evidence type="ECO:0000313" key="3">
    <source>
        <dbReference type="EnsemblMetazoa" id="XP_030850555"/>
    </source>
</evidence>
<dbReference type="Proteomes" id="UP000007110">
    <property type="component" value="Unassembled WGS sequence"/>
</dbReference>
<keyword evidence="4" id="KW-1185">Reference proteome</keyword>
<reference evidence="4" key="1">
    <citation type="submission" date="2015-02" db="EMBL/GenBank/DDBJ databases">
        <title>Genome sequencing for Strongylocentrotus purpuratus.</title>
        <authorList>
            <person name="Murali S."/>
            <person name="Liu Y."/>
            <person name="Vee V."/>
            <person name="English A."/>
            <person name="Wang M."/>
            <person name="Skinner E."/>
            <person name="Han Y."/>
            <person name="Muzny D.M."/>
            <person name="Worley K.C."/>
            <person name="Gibbs R.A."/>
        </authorList>
    </citation>
    <scope>NUCLEOTIDE SEQUENCE</scope>
</reference>
<dbReference type="InterPro" id="IPR002347">
    <property type="entry name" value="SDR_fam"/>
</dbReference>
<dbReference type="GeneID" id="587795"/>
<evidence type="ECO:0000256" key="2">
    <source>
        <dbReference type="SAM" id="Phobius"/>
    </source>
</evidence>
<dbReference type="PRINTS" id="PR00081">
    <property type="entry name" value="GDHRDH"/>
</dbReference>
<keyword evidence="1" id="KW-0560">Oxidoreductase</keyword>
<dbReference type="PANTHER" id="PTHR43157">
    <property type="entry name" value="PHOSPHATIDYLINOSITOL-GLYCAN BIOSYNTHESIS CLASS F PROTEIN-RELATED"/>
    <property type="match status" value="1"/>
</dbReference>
<name>A0A7M7T369_STRPU</name>
<keyword evidence="2" id="KW-0472">Membrane</keyword>
<proteinExistence type="predicted"/>
<accession>A0A7M7T369</accession>
<dbReference type="SUPFAM" id="SSF51735">
    <property type="entry name" value="NAD(P)-binding Rossmann-fold domains"/>
    <property type="match status" value="1"/>
</dbReference>
<dbReference type="RefSeq" id="XP_030850555.1">
    <property type="nucleotide sequence ID" value="XM_030994695.1"/>
</dbReference>
<sequence>MEVAKDVVAHGKVVIGQCLDWFHAATFPVQVAVGTAGFLAASYGLYCVWFYGGTRRVKSRVSLKGKTVIITGANAGIGRETAVDLASRGARVIMGCRNAIKAQAALAEVRKRSNNNDVIFKQVDVSDLKSVRNFAEEILREEERLDILINNAGIKGFEFYSRSKLANVHFAKELACRLEGTGVTAYSLHPGSIYSSIWGSSLESSGRKFLYYLFLPIFMFFFLGEKDGAQTTIYCAVDESITHLSGGYFANCSLAKESKLAKDEQMAKQLWDVSCEATGINPNVLTV</sequence>
<dbReference type="GO" id="GO:0016491">
    <property type="term" value="F:oxidoreductase activity"/>
    <property type="evidence" value="ECO:0007669"/>
    <property type="project" value="UniProtKB-KW"/>
</dbReference>
<keyword evidence="2" id="KW-0812">Transmembrane</keyword>
<dbReference type="Gene3D" id="3.40.50.720">
    <property type="entry name" value="NAD(P)-binding Rossmann-like Domain"/>
    <property type="match status" value="2"/>
</dbReference>
<feature type="transmembrane region" description="Helical" evidence="2">
    <location>
        <begin position="29"/>
        <end position="51"/>
    </location>
</feature>
<dbReference type="PANTHER" id="PTHR43157:SF26">
    <property type="entry name" value="RETINOL DEHYDROGENASE-LIKE"/>
    <property type="match status" value="1"/>
</dbReference>
<evidence type="ECO:0000256" key="1">
    <source>
        <dbReference type="ARBA" id="ARBA00023002"/>
    </source>
</evidence>
<keyword evidence="2" id="KW-1133">Transmembrane helix</keyword>
<dbReference type="InterPro" id="IPR036291">
    <property type="entry name" value="NAD(P)-bd_dom_sf"/>
</dbReference>
<dbReference type="AlphaFoldDB" id="A0A7M7T369"/>
<organism evidence="3 4">
    <name type="scientific">Strongylocentrotus purpuratus</name>
    <name type="common">Purple sea urchin</name>
    <dbReference type="NCBI Taxonomy" id="7668"/>
    <lineage>
        <taxon>Eukaryota</taxon>
        <taxon>Metazoa</taxon>
        <taxon>Echinodermata</taxon>
        <taxon>Eleutherozoa</taxon>
        <taxon>Echinozoa</taxon>
        <taxon>Echinoidea</taxon>
        <taxon>Euechinoidea</taxon>
        <taxon>Echinacea</taxon>
        <taxon>Camarodonta</taxon>
        <taxon>Echinidea</taxon>
        <taxon>Strongylocentrotidae</taxon>
        <taxon>Strongylocentrotus</taxon>
    </lineage>
</organism>